<dbReference type="SUPFAM" id="SSF50978">
    <property type="entry name" value="WD40 repeat-like"/>
    <property type="match status" value="1"/>
</dbReference>
<evidence type="ECO:0008006" key="4">
    <source>
        <dbReference type="Google" id="ProtNLM"/>
    </source>
</evidence>
<dbReference type="EMBL" id="JAACJM010000542">
    <property type="protein sequence ID" value="KAF5311554.1"/>
    <property type="molecule type" value="Genomic_DNA"/>
</dbReference>
<accession>A0A8H5AV62</accession>
<dbReference type="InterPro" id="IPR036322">
    <property type="entry name" value="WD40_repeat_dom_sf"/>
</dbReference>
<dbReference type="InterPro" id="IPR015943">
    <property type="entry name" value="WD40/YVTN_repeat-like_dom_sf"/>
</dbReference>
<feature type="region of interest" description="Disordered" evidence="1">
    <location>
        <begin position="107"/>
        <end position="132"/>
    </location>
</feature>
<evidence type="ECO:0000313" key="3">
    <source>
        <dbReference type="Proteomes" id="UP000559256"/>
    </source>
</evidence>
<name>A0A8H5AV62_9AGAR</name>
<reference evidence="2 3" key="1">
    <citation type="journal article" date="2020" name="ISME J.">
        <title>Uncovering the hidden diversity of litter-decomposition mechanisms in mushroom-forming fungi.</title>
        <authorList>
            <person name="Floudas D."/>
            <person name="Bentzer J."/>
            <person name="Ahren D."/>
            <person name="Johansson T."/>
            <person name="Persson P."/>
            <person name="Tunlid A."/>
        </authorList>
    </citation>
    <scope>NUCLEOTIDE SEQUENCE [LARGE SCALE GENOMIC DNA]</scope>
    <source>
        <strain evidence="2 3">CBS 291.85</strain>
    </source>
</reference>
<feature type="compositionally biased region" description="Polar residues" evidence="1">
    <location>
        <begin position="254"/>
        <end position="264"/>
    </location>
</feature>
<dbReference type="Proteomes" id="UP000559256">
    <property type="component" value="Unassembled WGS sequence"/>
</dbReference>
<evidence type="ECO:0000256" key="1">
    <source>
        <dbReference type="SAM" id="MobiDB-lite"/>
    </source>
</evidence>
<keyword evidence="3" id="KW-1185">Reference proteome</keyword>
<gene>
    <name evidence="2" type="ORF">D9758_018973</name>
</gene>
<feature type="compositionally biased region" description="Low complexity" evidence="1">
    <location>
        <begin position="108"/>
        <end position="130"/>
    </location>
</feature>
<dbReference type="Gene3D" id="2.130.10.10">
    <property type="entry name" value="YVTN repeat-like/Quinoprotein amine dehydrogenase"/>
    <property type="match status" value="1"/>
</dbReference>
<organism evidence="2 3">
    <name type="scientific">Tetrapyrgos nigripes</name>
    <dbReference type="NCBI Taxonomy" id="182062"/>
    <lineage>
        <taxon>Eukaryota</taxon>
        <taxon>Fungi</taxon>
        <taxon>Dikarya</taxon>
        <taxon>Basidiomycota</taxon>
        <taxon>Agaricomycotina</taxon>
        <taxon>Agaricomycetes</taxon>
        <taxon>Agaricomycetidae</taxon>
        <taxon>Agaricales</taxon>
        <taxon>Marasmiineae</taxon>
        <taxon>Marasmiaceae</taxon>
        <taxon>Tetrapyrgos</taxon>
    </lineage>
</organism>
<comment type="caution">
    <text evidence="2">The sequence shown here is derived from an EMBL/GenBank/DDBJ whole genome shotgun (WGS) entry which is preliminary data.</text>
</comment>
<dbReference type="AlphaFoldDB" id="A0A8H5AV62"/>
<protein>
    <recommendedName>
        <fullName evidence="4">Anaphase-promoting complex subunit 4 WD40 domain-containing protein</fullName>
    </recommendedName>
</protein>
<proteinExistence type="predicted"/>
<feature type="region of interest" description="Disordered" evidence="1">
    <location>
        <begin position="247"/>
        <end position="274"/>
    </location>
</feature>
<evidence type="ECO:0000313" key="2">
    <source>
        <dbReference type="EMBL" id="KAF5311554.1"/>
    </source>
</evidence>
<sequence length="302" mass="32920">MRGKSEINNLVNQMHEVMAMMADLDPPYVLHSTLTLQDAVDVCTLAFSPGGNLLAAGTKSGLLRIFALDNKYPPASFQLSSAITALIWEKDANTEIVVTVLFSGNSVTTSTAPSRAPSRASHTSRAPSSTEMKDSLTAQAILVQTLTSVPFPKSITTVGKMTTLVLTFSLSLSTLPLPTASITHIPYPRHPLSPVPSDINMSEQAQQPHFDMHRAEQIHQAATIQDIINAHGLLQEQVTTFLQHINQQQPQPQAHTISQSSDKSSMAKPEPFKGKAVDVRSFLASFRNWAGEQRDIAETKER</sequence>